<reference evidence="2" key="2">
    <citation type="submission" date="2020-11" db="EMBL/GenBank/DDBJ databases">
        <authorList>
            <person name="McCartney M.A."/>
            <person name="Auch B."/>
            <person name="Kono T."/>
            <person name="Mallez S."/>
            <person name="Becker A."/>
            <person name="Gohl D.M."/>
            <person name="Silverstein K.A.T."/>
            <person name="Koren S."/>
            <person name="Bechman K.B."/>
            <person name="Herman A."/>
            <person name="Abrahante J.E."/>
            <person name="Garbe J."/>
        </authorList>
    </citation>
    <scope>NUCLEOTIDE SEQUENCE</scope>
    <source>
        <strain evidence="2">Duluth1</strain>
        <tissue evidence="2">Whole animal</tissue>
    </source>
</reference>
<protein>
    <submittedName>
        <fullName evidence="2">Uncharacterized protein</fullName>
    </submittedName>
</protein>
<organism evidence="2 3">
    <name type="scientific">Dreissena polymorpha</name>
    <name type="common">Zebra mussel</name>
    <name type="synonym">Mytilus polymorpha</name>
    <dbReference type="NCBI Taxonomy" id="45954"/>
    <lineage>
        <taxon>Eukaryota</taxon>
        <taxon>Metazoa</taxon>
        <taxon>Spiralia</taxon>
        <taxon>Lophotrochozoa</taxon>
        <taxon>Mollusca</taxon>
        <taxon>Bivalvia</taxon>
        <taxon>Autobranchia</taxon>
        <taxon>Heteroconchia</taxon>
        <taxon>Euheterodonta</taxon>
        <taxon>Imparidentia</taxon>
        <taxon>Neoheterodontei</taxon>
        <taxon>Myida</taxon>
        <taxon>Dreissenoidea</taxon>
        <taxon>Dreissenidae</taxon>
        <taxon>Dreissena</taxon>
    </lineage>
</organism>
<evidence type="ECO:0000313" key="3">
    <source>
        <dbReference type="Proteomes" id="UP000828390"/>
    </source>
</evidence>
<keyword evidence="3" id="KW-1185">Reference proteome</keyword>
<sequence>MSFSTTVRAWKKRFKRAGVGQGGHFRLVNAGPQTIRKEGGSISTSRHEWSKIGCEENVDSYGKEGHILSLKPVGRGRGRNLSVGETGPRSHSNRSVE</sequence>
<dbReference type="EMBL" id="JAIWYP010000010">
    <property type="protein sequence ID" value="KAH3747668.1"/>
    <property type="molecule type" value="Genomic_DNA"/>
</dbReference>
<evidence type="ECO:0000313" key="2">
    <source>
        <dbReference type="EMBL" id="KAH3747668.1"/>
    </source>
</evidence>
<reference evidence="2" key="1">
    <citation type="journal article" date="2019" name="bioRxiv">
        <title>The Genome of the Zebra Mussel, Dreissena polymorpha: A Resource for Invasive Species Research.</title>
        <authorList>
            <person name="McCartney M.A."/>
            <person name="Auch B."/>
            <person name="Kono T."/>
            <person name="Mallez S."/>
            <person name="Zhang Y."/>
            <person name="Obille A."/>
            <person name="Becker A."/>
            <person name="Abrahante J.E."/>
            <person name="Garbe J."/>
            <person name="Badalamenti J.P."/>
            <person name="Herman A."/>
            <person name="Mangelson H."/>
            <person name="Liachko I."/>
            <person name="Sullivan S."/>
            <person name="Sone E.D."/>
            <person name="Koren S."/>
            <person name="Silverstein K.A.T."/>
            <person name="Beckman K.B."/>
            <person name="Gohl D.M."/>
        </authorList>
    </citation>
    <scope>NUCLEOTIDE SEQUENCE</scope>
    <source>
        <strain evidence="2">Duluth1</strain>
        <tissue evidence="2">Whole animal</tissue>
    </source>
</reference>
<dbReference type="Proteomes" id="UP000828390">
    <property type="component" value="Unassembled WGS sequence"/>
</dbReference>
<dbReference type="AlphaFoldDB" id="A0A9D4I515"/>
<accession>A0A9D4I515</accession>
<evidence type="ECO:0000256" key="1">
    <source>
        <dbReference type="SAM" id="MobiDB-lite"/>
    </source>
</evidence>
<name>A0A9D4I515_DREPO</name>
<proteinExistence type="predicted"/>
<feature type="region of interest" description="Disordered" evidence="1">
    <location>
        <begin position="70"/>
        <end position="97"/>
    </location>
</feature>
<gene>
    <name evidence="2" type="ORF">DPMN_182097</name>
</gene>
<comment type="caution">
    <text evidence="2">The sequence shown here is derived from an EMBL/GenBank/DDBJ whole genome shotgun (WGS) entry which is preliminary data.</text>
</comment>